<dbReference type="RefSeq" id="WP_045087279.1">
    <property type="nucleotide sequence ID" value="NZ_LN824141.1"/>
</dbReference>
<evidence type="ECO:0000313" key="6">
    <source>
        <dbReference type="EMBL" id="CEP77695.1"/>
    </source>
</evidence>
<dbReference type="InterPro" id="IPR036388">
    <property type="entry name" value="WH-like_DNA-bd_sf"/>
</dbReference>
<keyword evidence="2" id="KW-0731">Sigma factor</keyword>
<proteinExistence type="predicted"/>
<dbReference type="SUPFAM" id="SSF88659">
    <property type="entry name" value="Sigma3 and sigma4 domains of RNA polymerase sigma factors"/>
    <property type="match status" value="1"/>
</dbReference>
<dbReference type="Gene3D" id="1.10.10.10">
    <property type="entry name" value="Winged helix-like DNA-binding domain superfamily/Winged helix DNA-binding domain"/>
    <property type="match status" value="1"/>
</dbReference>
<evidence type="ECO:0000313" key="7">
    <source>
        <dbReference type="Proteomes" id="UP000032809"/>
    </source>
</evidence>
<dbReference type="InterPro" id="IPR014284">
    <property type="entry name" value="RNA_pol_sigma-70_dom"/>
</dbReference>
<dbReference type="OrthoDB" id="9783788at2"/>
<keyword evidence="3" id="KW-0238">DNA-binding</keyword>
<dbReference type="STRING" id="1006576.DTL3_0366"/>
<evidence type="ECO:0000256" key="1">
    <source>
        <dbReference type="ARBA" id="ARBA00023015"/>
    </source>
</evidence>
<dbReference type="GO" id="GO:0006352">
    <property type="term" value="P:DNA-templated transcription initiation"/>
    <property type="evidence" value="ECO:0007669"/>
    <property type="project" value="InterPro"/>
</dbReference>
<accession>A0A0C7P0C1</accession>
<evidence type="ECO:0000259" key="5">
    <source>
        <dbReference type="PROSITE" id="PS00715"/>
    </source>
</evidence>
<keyword evidence="7" id="KW-1185">Reference proteome</keyword>
<reference evidence="7" key="1">
    <citation type="submission" date="2014-11" db="EMBL/GenBank/DDBJ databases">
        <authorList>
            <person name="Wibberg D."/>
        </authorList>
    </citation>
    <scope>NUCLEOTIDE SEQUENCE [LARGE SCALE GENOMIC DNA]</scope>
    <source>
        <strain evidence="7">L3</strain>
    </source>
</reference>
<dbReference type="GO" id="GO:0016987">
    <property type="term" value="F:sigma factor activity"/>
    <property type="evidence" value="ECO:0007669"/>
    <property type="project" value="UniProtKB-KW"/>
</dbReference>
<dbReference type="InterPro" id="IPR000943">
    <property type="entry name" value="RNA_pol_sigma70"/>
</dbReference>
<name>A0A0C7P0C1_DEFTU</name>
<dbReference type="NCBIfam" id="TIGR02937">
    <property type="entry name" value="sigma70-ECF"/>
    <property type="match status" value="1"/>
</dbReference>
<dbReference type="SUPFAM" id="SSF88946">
    <property type="entry name" value="Sigma2 domain of RNA polymerase sigma factors"/>
    <property type="match status" value="1"/>
</dbReference>
<gene>
    <name evidence="6" type="ORF">DTL3_0366</name>
</gene>
<dbReference type="Proteomes" id="UP000032809">
    <property type="component" value="Chromosome I"/>
</dbReference>
<dbReference type="KEGG" id="dtn:DTL3_0366"/>
<dbReference type="InterPro" id="IPR013325">
    <property type="entry name" value="RNA_pol_sigma_r2"/>
</dbReference>
<organism evidence="6 7">
    <name type="scientific">Defluviitoga tunisiensis</name>
    <dbReference type="NCBI Taxonomy" id="1006576"/>
    <lineage>
        <taxon>Bacteria</taxon>
        <taxon>Thermotogati</taxon>
        <taxon>Thermotogota</taxon>
        <taxon>Thermotogae</taxon>
        <taxon>Petrotogales</taxon>
        <taxon>Petrotogaceae</taxon>
        <taxon>Defluviitoga</taxon>
    </lineage>
</organism>
<evidence type="ECO:0000256" key="3">
    <source>
        <dbReference type="ARBA" id="ARBA00023125"/>
    </source>
</evidence>
<dbReference type="AlphaFoldDB" id="A0A0C7P0C1"/>
<protein>
    <submittedName>
        <fullName evidence="6">RNA polymerase factor sigma-70</fullName>
    </submittedName>
</protein>
<dbReference type="InterPro" id="IPR007627">
    <property type="entry name" value="RNA_pol_sigma70_r2"/>
</dbReference>
<feature type="domain" description="RNA polymerase sigma-70" evidence="5">
    <location>
        <begin position="55"/>
        <end position="68"/>
    </location>
</feature>
<dbReference type="PANTHER" id="PTHR30385:SF1">
    <property type="entry name" value="RNA POLYMERASE SIGMA-H FACTOR"/>
    <property type="match status" value="1"/>
</dbReference>
<dbReference type="Gene3D" id="1.10.1740.10">
    <property type="match status" value="1"/>
</dbReference>
<dbReference type="GO" id="GO:0003677">
    <property type="term" value="F:DNA binding"/>
    <property type="evidence" value="ECO:0007669"/>
    <property type="project" value="UniProtKB-KW"/>
</dbReference>
<dbReference type="PROSITE" id="PS00715">
    <property type="entry name" value="SIGMA70_1"/>
    <property type="match status" value="1"/>
</dbReference>
<dbReference type="PANTHER" id="PTHR30385">
    <property type="entry name" value="SIGMA FACTOR F FLAGELLAR"/>
    <property type="match status" value="1"/>
</dbReference>
<dbReference type="HOGENOM" id="CLU_090333_0_1_0"/>
<evidence type="ECO:0000256" key="4">
    <source>
        <dbReference type="ARBA" id="ARBA00023163"/>
    </source>
</evidence>
<evidence type="ECO:0000256" key="2">
    <source>
        <dbReference type="ARBA" id="ARBA00023082"/>
    </source>
</evidence>
<keyword evidence="1" id="KW-0805">Transcription regulation</keyword>
<dbReference type="Pfam" id="PF04542">
    <property type="entry name" value="Sigma70_r2"/>
    <property type="match status" value="1"/>
</dbReference>
<sequence>MSRNIYKLRGLHLNELIELSQIGDKEALGLILEKFEPMVKSIVSKYYGTWVEFEDFLQIGFVGLIQAVYNFRDDANTKFSSFAYMNISSEVKSFVTYLNRNKHKVLTDAISIEKTDDNFSENPDYYFEGVDSEKEDFLMDYFFTKSMEELQEEEKEIVKLWMNGYTYQEISDISNVNTKKVDNTLQKIKKILEGKKDEYDQIKDIFGGSI</sequence>
<dbReference type="EMBL" id="LN824141">
    <property type="protein sequence ID" value="CEP77695.1"/>
    <property type="molecule type" value="Genomic_DNA"/>
</dbReference>
<keyword evidence="4" id="KW-0804">Transcription</keyword>
<dbReference type="InterPro" id="IPR013324">
    <property type="entry name" value="RNA_pol_sigma_r3/r4-like"/>
</dbReference>